<feature type="transmembrane region" description="Helical" evidence="7">
    <location>
        <begin position="5"/>
        <end position="24"/>
    </location>
</feature>
<dbReference type="InterPro" id="IPR050622">
    <property type="entry name" value="CPA3_antiporter_subunitB"/>
</dbReference>
<keyword evidence="6 7" id="KW-0472">Membrane</keyword>
<dbReference type="Pfam" id="PF20501">
    <property type="entry name" value="MbhE"/>
    <property type="match status" value="1"/>
</dbReference>
<evidence type="ECO:0000256" key="4">
    <source>
        <dbReference type="ARBA" id="ARBA00022692"/>
    </source>
</evidence>
<dbReference type="PANTHER" id="PTHR33932:SF4">
    <property type="entry name" value="NA(+)_H(+) ANTIPORTER SUBUNIT B"/>
    <property type="match status" value="1"/>
</dbReference>
<comment type="subcellular location">
    <subcellularLocation>
        <location evidence="1">Cell membrane</location>
        <topology evidence="1">Multi-pass membrane protein</topology>
    </subcellularLocation>
</comment>
<evidence type="ECO:0000256" key="5">
    <source>
        <dbReference type="ARBA" id="ARBA00022989"/>
    </source>
</evidence>
<comment type="similarity">
    <text evidence="2">Belongs to the CPA3 antiporters (TC 2.A.63) subunit B family.</text>
</comment>
<reference evidence="10 12" key="1">
    <citation type="submission" date="2014-08" db="EMBL/GenBank/DDBJ databases">
        <title>Fervidobacterium pennivorans DYC genome.</title>
        <authorList>
            <person name="Wushke S."/>
        </authorList>
    </citation>
    <scope>NUCLEOTIDE SEQUENCE [LARGE SCALE GENOMIC DNA]</scope>
    <source>
        <strain evidence="10 12">DYC</strain>
    </source>
</reference>
<dbReference type="GO" id="GO:0005886">
    <property type="term" value="C:plasma membrane"/>
    <property type="evidence" value="ECO:0007669"/>
    <property type="project" value="UniProtKB-SubCell"/>
</dbReference>
<feature type="domain" description="Na+/H+ antiporter MnhB subunit-related protein" evidence="8">
    <location>
        <begin position="113"/>
        <end position="229"/>
    </location>
</feature>
<feature type="transmembrane region" description="Helical" evidence="7">
    <location>
        <begin position="181"/>
        <end position="200"/>
    </location>
</feature>
<evidence type="ECO:0000256" key="1">
    <source>
        <dbReference type="ARBA" id="ARBA00004651"/>
    </source>
</evidence>
<proteinExistence type="inferred from homology"/>
<dbReference type="Pfam" id="PF04039">
    <property type="entry name" value="MnhB"/>
    <property type="match status" value="1"/>
</dbReference>
<dbReference type="InterPro" id="IPR007182">
    <property type="entry name" value="MnhB"/>
</dbReference>
<evidence type="ECO:0000259" key="8">
    <source>
        <dbReference type="Pfam" id="PF04039"/>
    </source>
</evidence>
<evidence type="ECO:0000256" key="2">
    <source>
        <dbReference type="ARBA" id="ARBA00009425"/>
    </source>
</evidence>
<keyword evidence="4 7" id="KW-0812">Transmembrane</keyword>
<dbReference type="EMBL" id="DSZT01000286">
    <property type="protein sequence ID" value="HGU42997.1"/>
    <property type="molecule type" value="Genomic_DNA"/>
</dbReference>
<evidence type="ECO:0000259" key="9">
    <source>
        <dbReference type="Pfam" id="PF20501"/>
    </source>
</evidence>
<gene>
    <name evidence="11" type="ORF">ENT72_08890</name>
    <name evidence="10" type="ORF">JM64_07365</name>
</gene>
<dbReference type="PATRIC" id="fig|93466.3.peg.1558"/>
<protein>
    <submittedName>
        <fullName evidence="10">Cation:proton antiporter</fullName>
    </submittedName>
</protein>
<sequence length="242" mass="26174">MRRIWAVLISVVFLYFFLGTYFPTLPKFGNIDMYRRVSFDYISKSTTTSYQPVEYKKSKGLEDGSANVVTSIVVNYRSFDTLGEVTVLFAAALGVGILANIKKRRIEFEEHKVLSVATGIIFPLILLFGAYIFIHGHLTPGGGFPGGTVIALGVLLLMLAKNEFKVTDVAKHTEQIAGSGYVLVGLIGMAVVGVFLANFLPTGTIGNLFSAGVVPIVYSLIGFKVGAELSSLVSDMREGDKA</sequence>
<dbReference type="AlphaFoldDB" id="A0A172T486"/>
<feature type="domain" description="MrpA C-terminal/MbhE" evidence="9">
    <location>
        <begin position="38"/>
        <end position="97"/>
    </location>
</feature>
<dbReference type="EMBL" id="CP011393">
    <property type="protein sequence ID" value="ANE41791.1"/>
    <property type="molecule type" value="Genomic_DNA"/>
</dbReference>
<evidence type="ECO:0000313" key="10">
    <source>
        <dbReference type="EMBL" id="ANE41791.1"/>
    </source>
</evidence>
<name>A0A172T486_FERPE</name>
<feature type="transmembrane region" description="Helical" evidence="7">
    <location>
        <begin position="206"/>
        <end position="227"/>
    </location>
</feature>
<evidence type="ECO:0000313" key="11">
    <source>
        <dbReference type="EMBL" id="HGU42997.1"/>
    </source>
</evidence>
<dbReference type="InterPro" id="IPR046806">
    <property type="entry name" value="MrpA_C/MbhE"/>
</dbReference>
<feature type="transmembrane region" description="Helical" evidence="7">
    <location>
        <begin position="140"/>
        <end position="160"/>
    </location>
</feature>
<accession>A0A172T486</accession>
<feature type="transmembrane region" description="Helical" evidence="7">
    <location>
        <begin position="113"/>
        <end position="134"/>
    </location>
</feature>
<dbReference type="PANTHER" id="PTHR33932">
    <property type="entry name" value="NA(+)/H(+) ANTIPORTER SUBUNIT B"/>
    <property type="match status" value="1"/>
</dbReference>
<dbReference type="Proteomes" id="UP000077096">
    <property type="component" value="Chromosome"/>
</dbReference>
<reference evidence="11" key="2">
    <citation type="journal article" date="2020" name="mSystems">
        <title>Genome- and Community-Level Interaction Insights into Carbon Utilization and Element Cycling Functions of Hydrothermarchaeota in Hydrothermal Sediment.</title>
        <authorList>
            <person name="Zhou Z."/>
            <person name="Liu Y."/>
            <person name="Xu W."/>
            <person name="Pan J."/>
            <person name="Luo Z.H."/>
            <person name="Li M."/>
        </authorList>
    </citation>
    <scope>NUCLEOTIDE SEQUENCE [LARGE SCALE GENOMIC DNA]</scope>
    <source>
        <strain evidence="11">SpSt-604</strain>
    </source>
</reference>
<keyword evidence="5 7" id="KW-1133">Transmembrane helix</keyword>
<evidence type="ECO:0000256" key="3">
    <source>
        <dbReference type="ARBA" id="ARBA00022475"/>
    </source>
</evidence>
<evidence type="ECO:0000256" key="6">
    <source>
        <dbReference type="ARBA" id="ARBA00023136"/>
    </source>
</evidence>
<evidence type="ECO:0000313" key="12">
    <source>
        <dbReference type="Proteomes" id="UP000077096"/>
    </source>
</evidence>
<dbReference type="KEGG" id="fng:JM64_07365"/>
<keyword evidence="3" id="KW-1003">Cell membrane</keyword>
<feature type="transmembrane region" description="Helical" evidence="7">
    <location>
        <begin position="81"/>
        <end position="101"/>
    </location>
</feature>
<dbReference type="OrthoDB" id="9798859at2"/>
<evidence type="ECO:0000256" key="7">
    <source>
        <dbReference type="SAM" id="Phobius"/>
    </source>
</evidence>
<organism evidence="10 12">
    <name type="scientific">Fervidobacterium pennivorans</name>
    <dbReference type="NCBI Taxonomy" id="93466"/>
    <lineage>
        <taxon>Bacteria</taxon>
        <taxon>Thermotogati</taxon>
        <taxon>Thermotogota</taxon>
        <taxon>Thermotogae</taxon>
        <taxon>Thermotogales</taxon>
        <taxon>Fervidobacteriaceae</taxon>
        <taxon>Fervidobacterium</taxon>
    </lineage>
</organism>